<evidence type="ECO:0000313" key="1">
    <source>
        <dbReference type="EMBL" id="KAK9319139.1"/>
    </source>
</evidence>
<evidence type="ECO:0000313" key="2">
    <source>
        <dbReference type="Proteomes" id="UP001489719"/>
    </source>
</evidence>
<keyword evidence="2" id="KW-1185">Reference proteome</keyword>
<protein>
    <submittedName>
        <fullName evidence="1">Uncharacterized protein</fullName>
    </submittedName>
</protein>
<gene>
    <name evidence="1" type="ORF">V1517DRAFT_358659</name>
</gene>
<sequence length="253" mass="28729">MASKRAIGRNVHFYNFAEPDKELGGLRLNPFVTKKTFLIMLGILIVASGPYRVISRSTGCDLTATDEVLQPGHYDIRPYSRKETNYFDLVITGLINDAADSDEWSGFHAGHIFPLSSEDYFIQRERDTGINSCQNGLLMQSNVHEKFDGLFFSINPDDGYEIVCFDKDILRIGGKILDPVCRNPNDDRRAGDELLRWHFRQAVLANMRGAGEPTFETDFPPGTDMMGEILDVRWPPSGWRPNFFLDCMVIPRL</sequence>
<dbReference type="Proteomes" id="UP001489719">
    <property type="component" value="Unassembled WGS sequence"/>
</dbReference>
<accession>A0ACC3TD81</accession>
<dbReference type="EMBL" id="MU970223">
    <property type="protein sequence ID" value="KAK9319139.1"/>
    <property type="molecule type" value="Genomic_DNA"/>
</dbReference>
<comment type="caution">
    <text evidence="1">The sequence shown here is derived from an EMBL/GenBank/DDBJ whole genome shotgun (WGS) entry which is preliminary data.</text>
</comment>
<proteinExistence type="predicted"/>
<name>A0ACC3TD81_9ASCO</name>
<organism evidence="1 2">
    <name type="scientific">Lipomyces orientalis</name>
    <dbReference type="NCBI Taxonomy" id="1233043"/>
    <lineage>
        <taxon>Eukaryota</taxon>
        <taxon>Fungi</taxon>
        <taxon>Dikarya</taxon>
        <taxon>Ascomycota</taxon>
        <taxon>Saccharomycotina</taxon>
        <taxon>Lipomycetes</taxon>
        <taxon>Lipomycetales</taxon>
        <taxon>Lipomycetaceae</taxon>
        <taxon>Lipomyces</taxon>
    </lineage>
</organism>
<reference evidence="2" key="1">
    <citation type="journal article" date="2024" name="Front. Bioeng. Biotechnol.">
        <title>Genome-scale model development and genomic sequencing of the oleaginous clade Lipomyces.</title>
        <authorList>
            <person name="Czajka J.J."/>
            <person name="Han Y."/>
            <person name="Kim J."/>
            <person name="Mondo S.J."/>
            <person name="Hofstad B.A."/>
            <person name="Robles A."/>
            <person name="Haridas S."/>
            <person name="Riley R."/>
            <person name="LaButti K."/>
            <person name="Pangilinan J."/>
            <person name="Andreopoulos W."/>
            <person name="Lipzen A."/>
            <person name="Yan J."/>
            <person name="Wang M."/>
            <person name="Ng V."/>
            <person name="Grigoriev I.V."/>
            <person name="Spatafora J.W."/>
            <person name="Magnuson J.K."/>
            <person name="Baker S.E."/>
            <person name="Pomraning K.R."/>
        </authorList>
    </citation>
    <scope>NUCLEOTIDE SEQUENCE [LARGE SCALE GENOMIC DNA]</scope>
    <source>
        <strain evidence="2">CBS 10300</strain>
    </source>
</reference>